<evidence type="ECO:0000313" key="2">
    <source>
        <dbReference type="Proteomes" id="UP000250369"/>
    </source>
</evidence>
<proteinExistence type="predicted"/>
<dbReference type="RefSeq" id="WP_113031837.1">
    <property type="nucleotide sequence ID" value="NZ_QMFB01000008.1"/>
</dbReference>
<comment type="caution">
    <text evidence="1">The sequence shown here is derived from an EMBL/GenBank/DDBJ whole genome shotgun (WGS) entry which is preliminary data.</text>
</comment>
<reference evidence="1 2" key="1">
    <citation type="journal article" date="2009" name="Int. J. Syst. Evol. Microbiol.">
        <title>Paenibacillus contaminans sp. nov., isolated from a contaminated laboratory plate.</title>
        <authorList>
            <person name="Chou J.H."/>
            <person name="Lee J.H."/>
            <person name="Lin M.C."/>
            <person name="Chang P.S."/>
            <person name="Arun A.B."/>
            <person name="Young C.C."/>
            <person name="Chen W.M."/>
        </authorList>
    </citation>
    <scope>NUCLEOTIDE SEQUENCE [LARGE SCALE GENOMIC DNA]</scope>
    <source>
        <strain evidence="1 2">CKOBP-6</strain>
    </source>
</reference>
<sequence>MAQTYSKAKIEHYLERLRVRSKAYCQQSELAELKEVRQFLLGQISANELIIKELKAEFGLCGVNSEEEGKREHDIELVANEEE</sequence>
<organism evidence="1 2">
    <name type="scientific">Paenibacillus contaminans</name>
    <dbReference type="NCBI Taxonomy" id="450362"/>
    <lineage>
        <taxon>Bacteria</taxon>
        <taxon>Bacillati</taxon>
        <taxon>Bacillota</taxon>
        <taxon>Bacilli</taxon>
        <taxon>Bacillales</taxon>
        <taxon>Paenibacillaceae</taxon>
        <taxon>Paenibacillus</taxon>
    </lineage>
</organism>
<keyword evidence="2" id="KW-1185">Reference proteome</keyword>
<dbReference type="AlphaFoldDB" id="A0A329MLC8"/>
<dbReference type="EMBL" id="QMFB01000008">
    <property type="protein sequence ID" value="RAV20440.1"/>
    <property type="molecule type" value="Genomic_DNA"/>
</dbReference>
<name>A0A329MLC8_9BACL</name>
<protein>
    <submittedName>
        <fullName evidence="1">Uncharacterized protein</fullName>
    </submittedName>
</protein>
<dbReference type="OrthoDB" id="2938768at2"/>
<dbReference type="Proteomes" id="UP000250369">
    <property type="component" value="Unassembled WGS sequence"/>
</dbReference>
<accession>A0A329MLC8</accession>
<evidence type="ECO:0000313" key="1">
    <source>
        <dbReference type="EMBL" id="RAV20440.1"/>
    </source>
</evidence>
<gene>
    <name evidence="1" type="ORF">DQG23_15880</name>
</gene>